<feature type="binding site" evidence="3">
    <location>
        <position position="47"/>
    </location>
    <ligand>
        <name>ATP</name>
        <dbReference type="ChEBI" id="CHEBI:30616"/>
    </ligand>
</feature>
<comment type="caution">
    <text evidence="5">The sequence shown here is derived from an EMBL/GenBank/DDBJ whole genome shotgun (WGS) entry which is preliminary data.</text>
</comment>
<dbReference type="Pfam" id="PF00069">
    <property type="entry name" value="Pkinase"/>
    <property type="match status" value="1"/>
</dbReference>
<dbReference type="InterPro" id="IPR053235">
    <property type="entry name" value="Ser_Thr_kinase"/>
</dbReference>
<evidence type="ECO:0000313" key="5">
    <source>
        <dbReference type="EMBL" id="GAA2080103.1"/>
    </source>
</evidence>
<organism evidence="5 6">
    <name type="scientific">Aeromicrobium halocynthiae</name>
    <dbReference type="NCBI Taxonomy" id="560557"/>
    <lineage>
        <taxon>Bacteria</taxon>
        <taxon>Bacillati</taxon>
        <taxon>Actinomycetota</taxon>
        <taxon>Actinomycetes</taxon>
        <taxon>Propionibacteriales</taxon>
        <taxon>Nocardioidaceae</taxon>
        <taxon>Aeromicrobium</taxon>
    </lineage>
</organism>
<accession>A0ABP5HN65</accession>
<dbReference type="PANTHER" id="PTHR24361:SF785">
    <property type="entry name" value="DUAL SPECIFICITY MITOGEN-ACTIVATED PROTEIN KINASE KINASE 1"/>
    <property type="match status" value="1"/>
</dbReference>
<dbReference type="PANTHER" id="PTHR24361">
    <property type="entry name" value="MITOGEN-ACTIVATED KINASE KINASE KINASE"/>
    <property type="match status" value="1"/>
</dbReference>
<evidence type="ECO:0000256" key="2">
    <source>
        <dbReference type="ARBA" id="ARBA00022840"/>
    </source>
</evidence>
<dbReference type="Gene3D" id="1.10.510.10">
    <property type="entry name" value="Transferase(Phosphotransferase) domain 1"/>
    <property type="match status" value="1"/>
</dbReference>
<dbReference type="InterPro" id="IPR008271">
    <property type="entry name" value="Ser/Thr_kinase_AS"/>
</dbReference>
<keyword evidence="2 3" id="KW-0067">ATP-binding</keyword>
<dbReference type="PROSITE" id="PS50011">
    <property type="entry name" value="PROTEIN_KINASE_DOM"/>
    <property type="match status" value="1"/>
</dbReference>
<dbReference type="InterPro" id="IPR011009">
    <property type="entry name" value="Kinase-like_dom_sf"/>
</dbReference>
<name>A0ABP5HN65_9ACTN</name>
<protein>
    <recommendedName>
        <fullName evidence="4">Protein kinase domain-containing protein</fullName>
    </recommendedName>
</protein>
<reference evidence="6" key="1">
    <citation type="journal article" date="2019" name="Int. J. Syst. Evol. Microbiol.">
        <title>The Global Catalogue of Microorganisms (GCM) 10K type strain sequencing project: providing services to taxonomists for standard genome sequencing and annotation.</title>
        <authorList>
            <consortium name="The Broad Institute Genomics Platform"/>
            <consortium name="The Broad Institute Genome Sequencing Center for Infectious Disease"/>
            <person name="Wu L."/>
            <person name="Ma J."/>
        </authorList>
    </citation>
    <scope>NUCLEOTIDE SEQUENCE [LARGE SCALE GENOMIC DNA]</scope>
    <source>
        <strain evidence="6">JCM 15749</strain>
    </source>
</reference>
<sequence>MSDPALEALIGQRVADRYELIEILGSGKYGIVWRVFDHNRGQTSALKLMFNTAQTDAWREATLLTRLESDHILHVRNADVDVDVPYIETAIAENGTAHAALRPYGVDPSRAVHLVRGMLQGLELCHQRGLLHRDIKPSNVFLTANDDAQIGDFGVAAVMNEIGEAPPHGDPDIRAPELFTGAMATVCSDVYSAGLTLWAMVVGRLPFDFWADGDSTRHTKEVVSGPPDIRDLAPQISRSLAKIIRTAIHVDPGQRYSSAADFDRALAGLPRATIAVHRFAEHPGHHACWKVVRLKDGQEIAVCHSIGTDHKVDVRREPSGLRFRRLCADAQTPAKARVKLREAFDNLR</sequence>
<evidence type="ECO:0000313" key="6">
    <source>
        <dbReference type="Proteomes" id="UP001501480"/>
    </source>
</evidence>
<dbReference type="EMBL" id="BAAAPY010000007">
    <property type="protein sequence ID" value="GAA2080103.1"/>
    <property type="molecule type" value="Genomic_DNA"/>
</dbReference>
<proteinExistence type="predicted"/>
<dbReference type="InterPro" id="IPR000719">
    <property type="entry name" value="Prot_kinase_dom"/>
</dbReference>
<dbReference type="SUPFAM" id="SSF56112">
    <property type="entry name" value="Protein kinase-like (PK-like)"/>
    <property type="match status" value="1"/>
</dbReference>
<dbReference type="PROSITE" id="PS00107">
    <property type="entry name" value="PROTEIN_KINASE_ATP"/>
    <property type="match status" value="1"/>
</dbReference>
<dbReference type="CDD" id="cd14014">
    <property type="entry name" value="STKc_PknB_like"/>
    <property type="match status" value="1"/>
</dbReference>
<gene>
    <name evidence="5" type="ORF">GCM10009821_20460</name>
</gene>
<dbReference type="RefSeq" id="WP_344327756.1">
    <property type="nucleotide sequence ID" value="NZ_BAAAPY010000007.1"/>
</dbReference>
<dbReference type="Gene3D" id="3.30.200.20">
    <property type="entry name" value="Phosphorylase Kinase, domain 1"/>
    <property type="match status" value="1"/>
</dbReference>
<dbReference type="PROSITE" id="PS00108">
    <property type="entry name" value="PROTEIN_KINASE_ST"/>
    <property type="match status" value="1"/>
</dbReference>
<feature type="domain" description="Protein kinase" evidence="4">
    <location>
        <begin position="18"/>
        <end position="280"/>
    </location>
</feature>
<keyword evidence="6" id="KW-1185">Reference proteome</keyword>
<dbReference type="Proteomes" id="UP001501480">
    <property type="component" value="Unassembled WGS sequence"/>
</dbReference>
<dbReference type="InterPro" id="IPR017441">
    <property type="entry name" value="Protein_kinase_ATP_BS"/>
</dbReference>
<keyword evidence="1 3" id="KW-0547">Nucleotide-binding</keyword>
<evidence type="ECO:0000256" key="3">
    <source>
        <dbReference type="PROSITE-ProRule" id="PRU10141"/>
    </source>
</evidence>
<dbReference type="SMART" id="SM00220">
    <property type="entry name" value="S_TKc"/>
    <property type="match status" value="1"/>
</dbReference>
<evidence type="ECO:0000259" key="4">
    <source>
        <dbReference type="PROSITE" id="PS50011"/>
    </source>
</evidence>
<evidence type="ECO:0000256" key="1">
    <source>
        <dbReference type="ARBA" id="ARBA00022741"/>
    </source>
</evidence>